<comment type="caution">
    <text evidence="2">The sequence shown here is derived from an EMBL/GenBank/DDBJ whole genome shotgun (WGS) entry which is preliminary data.</text>
</comment>
<proteinExistence type="predicted"/>
<protein>
    <submittedName>
        <fullName evidence="2">Uncharacterized protein</fullName>
    </submittedName>
</protein>
<gene>
    <name evidence="2" type="ORF">EDD29_6216</name>
</gene>
<name>A0A3N1D4T0_9ACTN</name>
<feature type="compositionally biased region" description="Pro residues" evidence="1">
    <location>
        <begin position="41"/>
        <end position="54"/>
    </location>
</feature>
<sequence length="194" mass="20493">MSGEPDIDGVAERGAQKAAPPTAVQFRPAAEGAQARAEESGPPPGTAPPAPLPLHPATVQYVPYRAAQPFAPWPAATAVARRPASWGSRRARIEELEAENAHLRAWVSHLGGAEPLHLVLETDRLRRELAALHHAVHTARAELTATHAAVTQNTAALSAARTPPVQSAADGSRTPSPFRRIALPSRRKSSPDTA</sequence>
<accession>A0A3N1D4T0</accession>
<organism evidence="2 3">
    <name type="scientific">Actinocorallia herbida</name>
    <dbReference type="NCBI Taxonomy" id="58109"/>
    <lineage>
        <taxon>Bacteria</taxon>
        <taxon>Bacillati</taxon>
        <taxon>Actinomycetota</taxon>
        <taxon>Actinomycetes</taxon>
        <taxon>Streptosporangiales</taxon>
        <taxon>Thermomonosporaceae</taxon>
        <taxon>Actinocorallia</taxon>
    </lineage>
</organism>
<dbReference type="Proteomes" id="UP000272400">
    <property type="component" value="Unassembled WGS sequence"/>
</dbReference>
<evidence type="ECO:0000313" key="2">
    <source>
        <dbReference type="EMBL" id="ROO88545.1"/>
    </source>
</evidence>
<evidence type="ECO:0000256" key="1">
    <source>
        <dbReference type="SAM" id="MobiDB-lite"/>
    </source>
</evidence>
<feature type="region of interest" description="Disordered" evidence="1">
    <location>
        <begin position="1"/>
        <end position="54"/>
    </location>
</feature>
<keyword evidence="3" id="KW-1185">Reference proteome</keyword>
<feature type="region of interest" description="Disordered" evidence="1">
    <location>
        <begin position="158"/>
        <end position="194"/>
    </location>
</feature>
<dbReference type="AlphaFoldDB" id="A0A3N1D4T0"/>
<reference evidence="2 3" key="1">
    <citation type="submission" date="2018-11" db="EMBL/GenBank/DDBJ databases">
        <title>Sequencing the genomes of 1000 actinobacteria strains.</title>
        <authorList>
            <person name="Klenk H.-P."/>
        </authorList>
    </citation>
    <scope>NUCLEOTIDE SEQUENCE [LARGE SCALE GENOMIC DNA]</scope>
    <source>
        <strain evidence="2 3">DSM 44254</strain>
    </source>
</reference>
<evidence type="ECO:0000313" key="3">
    <source>
        <dbReference type="Proteomes" id="UP000272400"/>
    </source>
</evidence>
<dbReference type="EMBL" id="RJKE01000001">
    <property type="protein sequence ID" value="ROO88545.1"/>
    <property type="molecule type" value="Genomic_DNA"/>
</dbReference>